<feature type="domain" description="PAC" evidence="4">
    <location>
        <begin position="471"/>
        <end position="523"/>
    </location>
</feature>
<dbReference type="PROSITE" id="PS50887">
    <property type="entry name" value="GGDEF"/>
    <property type="match status" value="1"/>
</dbReference>
<accession>A0A1G5QTX5</accession>
<dbReference type="NCBIfam" id="TIGR00229">
    <property type="entry name" value="sensory_box"/>
    <property type="match status" value="2"/>
</dbReference>
<dbReference type="STRING" id="415747.SAMN03097708_02770"/>
<dbReference type="SMART" id="SM00091">
    <property type="entry name" value="PAS"/>
    <property type="match status" value="2"/>
</dbReference>
<dbReference type="RefSeq" id="WP_092998343.1">
    <property type="nucleotide sequence ID" value="NZ_FMWD01000009.1"/>
</dbReference>
<dbReference type="InterPro" id="IPR021796">
    <property type="entry name" value="Tll0287-like_dom"/>
</dbReference>
<dbReference type="SUPFAM" id="SSF55785">
    <property type="entry name" value="PYP-like sensor domain (PAS domain)"/>
    <property type="match status" value="2"/>
</dbReference>
<dbReference type="SUPFAM" id="SSF55073">
    <property type="entry name" value="Nucleotide cyclase"/>
    <property type="match status" value="1"/>
</dbReference>
<dbReference type="FunFam" id="3.30.70.270:FF:000001">
    <property type="entry name" value="Diguanylate cyclase domain protein"/>
    <property type="match status" value="1"/>
</dbReference>
<evidence type="ECO:0000313" key="7">
    <source>
        <dbReference type="Proteomes" id="UP000199648"/>
    </source>
</evidence>
<dbReference type="InterPro" id="IPR052155">
    <property type="entry name" value="Biofilm_reg_signaling"/>
</dbReference>
<dbReference type="EMBL" id="FMWD01000009">
    <property type="protein sequence ID" value="SCZ65038.1"/>
    <property type="molecule type" value="Genomic_DNA"/>
</dbReference>
<dbReference type="Gene3D" id="3.30.70.270">
    <property type="match status" value="1"/>
</dbReference>
<dbReference type="InterPro" id="IPR029787">
    <property type="entry name" value="Nucleotide_cyclase"/>
</dbReference>
<sequence length="692" mass="77316">MKRLILDRRLWPFPIAVWTAVVGASFAWNVLDLDRHTEALATTRAHLMVEVLESVRLWNARHGGVYAPITETTLPNPHLQVPDRDIELPSGKSLTLINPAYMTRQIAEILAEAVDGVDMDITSLKPLNPDNKPDAWEAEALRTLERGHGVTATFAGSGGGATFRYMAPLVTEKPCLQCHEHQGYRVGDIRGGISVMMPVGTLLSSSRTQRNRIAGTHGAVWLLLSLLTVLGLSRLRTQMLSLKKAKENQKALVQVRTRELREEIAEHEQTENRLRLLLESSGEGIYGVDTRGRCTFCNPIALQLLGLDRTEQIIGRDVHQRVHGMWHDSAPDCGADCPLKAAYERGKAVHVEDGTFWTAHGKSLPVEYRAHPIYRDGEVVGAVVTFADISSRKASEQQLRKLSQAVEHSPESVIITDAEGRIEYVNAHFQASTGYTSEEVIGRNPRLLQSGETPAETYEAMWSTITDGQVWHGEFRNRRKNGELFWEETSIAPITDETGHVTHFVGINEDITERKRLEKQIWRQANYDELTGLVNRHLLLDRLEHRLHQAKRDQERFALLFMDLDGFKEVNDTLGHDAGDELLRQVANRLLSCVRDGDTVARVGGDEFTVILPRLHGPEAGVRVAEKILAALAHPFTVRDKALSTSASIGIANYPDDGEDAATLMMNADRAMYAVKHRGRSGIIRFCDLKKN</sequence>
<dbReference type="InterPro" id="IPR043128">
    <property type="entry name" value="Rev_trsase/Diguanyl_cyclase"/>
</dbReference>
<keyword evidence="7" id="KW-1185">Reference proteome</keyword>
<evidence type="ECO:0000259" key="3">
    <source>
        <dbReference type="PROSITE" id="PS50112"/>
    </source>
</evidence>
<dbReference type="AlphaFoldDB" id="A0A1G5QTX5"/>
<feature type="domain" description="PAS" evidence="3">
    <location>
        <begin position="398"/>
        <end position="444"/>
    </location>
</feature>
<dbReference type="PANTHER" id="PTHR44757:SF2">
    <property type="entry name" value="BIOFILM ARCHITECTURE MAINTENANCE PROTEIN MBAA"/>
    <property type="match status" value="1"/>
</dbReference>
<name>A0A1G5QTX5_9GAMM</name>
<evidence type="ECO:0000259" key="5">
    <source>
        <dbReference type="PROSITE" id="PS50887"/>
    </source>
</evidence>
<dbReference type="InterPro" id="IPR001610">
    <property type="entry name" value="PAC"/>
</dbReference>
<dbReference type="Pfam" id="PF13426">
    <property type="entry name" value="PAS_9"/>
    <property type="match status" value="1"/>
</dbReference>
<dbReference type="CDD" id="cd01949">
    <property type="entry name" value="GGDEF"/>
    <property type="match status" value="1"/>
</dbReference>
<dbReference type="InterPro" id="IPR013767">
    <property type="entry name" value="PAS_fold"/>
</dbReference>
<dbReference type="PANTHER" id="PTHR44757">
    <property type="entry name" value="DIGUANYLATE CYCLASE DGCP"/>
    <property type="match status" value="1"/>
</dbReference>
<evidence type="ECO:0000313" key="6">
    <source>
        <dbReference type="EMBL" id="SCZ65038.1"/>
    </source>
</evidence>
<feature type="domain" description="PAC" evidence="4">
    <location>
        <begin position="350"/>
        <end position="401"/>
    </location>
</feature>
<protein>
    <submittedName>
        <fullName evidence="6">PAS domain S-box-containing protein/diguanylate cyclase (GGDEF) domain-containing protein</fullName>
    </submittedName>
</protein>
<organism evidence="6 7">
    <name type="scientific">Thiohalomonas denitrificans</name>
    <dbReference type="NCBI Taxonomy" id="415747"/>
    <lineage>
        <taxon>Bacteria</taxon>
        <taxon>Pseudomonadati</taxon>
        <taxon>Pseudomonadota</taxon>
        <taxon>Gammaproteobacteria</taxon>
        <taxon>Thiohalomonadales</taxon>
        <taxon>Thiohalomonadaceae</taxon>
        <taxon>Thiohalomonas</taxon>
    </lineage>
</organism>
<feature type="coiled-coil region" evidence="2">
    <location>
        <begin position="232"/>
        <end position="280"/>
    </location>
</feature>
<dbReference type="InterPro" id="IPR000700">
    <property type="entry name" value="PAS-assoc_C"/>
</dbReference>
<dbReference type="PROSITE" id="PS50112">
    <property type="entry name" value="PAS"/>
    <property type="match status" value="2"/>
</dbReference>
<proteinExistence type="predicted"/>
<evidence type="ECO:0000256" key="2">
    <source>
        <dbReference type="SAM" id="Coils"/>
    </source>
</evidence>
<dbReference type="Gene3D" id="3.30.450.20">
    <property type="entry name" value="PAS domain"/>
    <property type="match status" value="2"/>
</dbReference>
<dbReference type="OrthoDB" id="9812260at2"/>
<dbReference type="NCBIfam" id="TIGR00254">
    <property type="entry name" value="GGDEF"/>
    <property type="match status" value="1"/>
</dbReference>
<evidence type="ECO:0000259" key="4">
    <source>
        <dbReference type="PROSITE" id="PS50113"/>
    </source>
</evidence>
<dbReference type="SMART" id="SM00086">
    <property type="entry name" value="PAC"/>
    <property type="match status" value="2"/>
</dbReference>
<dbReference type="InterPro" id="IPR000160">
    <property type="entry name" value="GGDEF_dom"/>
</dbReference>
<dbReference type="Pfam" id="PF00989">
    <property type="entry name" value="PAS"/>
    <property type="match status" value="1"/>
</dbReference>
<feature type="domain" description="GGDEF" evidence="5">
    <location>
        <begin position="555"/>
        <end position="688"/>
    </location>
</feature>
<dbReference type="GO" id="GO:0003824">
    <property type="term" value="F:catalytic activity"/>
    <property type="evidence" value="ECO:0007669"/>
    <property type="project" value="UniProtKB-ARBA"/>
</dbReference>
<gene>
    <name evidence="6" type="ORF">SAMN03097708_02770</name>
</gene>
<dbReference type="Pfam" id="PF00990">
    <property type="entry name" value="GGDEF"/>
    <property type="match status" value="1"/>
</dbReference>
<dbReference type="GO" id="GO:0006355">
    <property type="term" value="P:regulation of DNA-templated transcription"/>
    <property type="evidence" value="ECO:0007669"/>
    <property type="project" value="InterPro"/>
</dbReference>
<evidence type="ECO:0000256" key="1">
    <source>
        <dbReference type="ARBA" id="ARBA00001946"/>
    </source>
</evidence>
<dbReference type="InterPro" id="IPR000014">
    <property type="entry name" value="PAS"/>
</dbReference>
<feature type="domain" description="PAS" evidence="3">
    <location>
        <begin position="270"/>
        <end position="313"/>
    </location>
</feature>
<comment type="cofactor">
    <cofactor evidence="1">
        <name>Mg(2+)</name>
        <dbReference type="ChEBI" id="CHEBI:18420"/>
    </cofactor>
</comment>
<dbReference type="PROSITE" id="PS50113">
    <property type="entry name" value="PAC"/>
    <property type="match status" value="2"/>
</dbReference>
<reference evidence="6 7" key="1">
    <citation type="submission" date="2016-10" db="EMBL/GenBank/DDBJ databases">
        <authorList>
            <person name="de Groot N.N."/>
        </authorList>
    </citation>
    <scope>NUCLEOTIDE SEQUENCE [LARGE SCALE GENOMIC DNA]</scope>
    <source>
        <strain evidence="6 7">HLD2</strain>
    </source>
</reference>
<dbReference type="SMART" id="SM00267">
    <property type="entry name" value="GGDEF"/>
    <property type="match status" value="1"/>
</dbReference>
<dbReference type="InterPro" id="IPR035965">
    <property type="entry name" value="PAS-like_dom_sf"/>
</dbReference>
<dbReference type="Pfam" id="PF11845">
    <property type="entry name" value="Tll0287-like"/>
    <property type="match status" value="1"/>
</dbReference>
<dbReference type="CDD" id="cd00130">
    <property type="entry name" value="PAS"/>
    <property type="match status" value="2"/>
</dbReference>
<keyword evidence="2" id="KW-0175">Coiled coil</keyword>
<dbReference type="Proteomes" id="UP000199648">
    <property type="component" value="Unassembled WGS sequence"/>
</dbReference>